<keyword evidence="2" id="KW-1185">Reference proteome</keyword>
<gene>
    <name evidence="1" type="ORF">WA026_002503</name>
</gene>
<organism evidence="1 2">
    <name type="scientific">Henosepilachna vigintioctopunctata</name>
    <dbReference type="NCBI Taxonomy" id="420089"/>
    <lineage>
        <taxon>Eukaryota</taxon>
        <taxon>Metazoa</taxon>
        <taxon>Ecdysozoa</taxon>
        <taxon>Arthropoda</taxon>
        <taxon>Hexapoda</taxon>
        <taxon>Insecta</taxon>
        <taxon>Pterygota</taxon>
        <taxon>Neoptera</taxon>
        <taxon>Endopterygota</taxon>
        <taxon>Coleoptera</taxon>
        <taxon>Polyphaga</taxon>
        <taxon>Cucujiformia</taxon>
        <taxon>Coccinelloidea</taxon>
        <taxon>Coccinellidae</taxon>
        <taxon>Epilachninae</taxon>
        <taxon>Epilachnini</taxon>
        <taxon>Henosepilachna</taxon>
    </lineage>
</organism>
<name>A0AAW1TV33_9CUCU</name>
<dbReference type="AlphaFoldDB" id="A0AAW1TV33"/>
<evidence type="ECO:0000313" key="2">
    <source>
        <dbReference type="Proteomes" id="UP001431783"/>
    </source>
</evidence>
<accession>A0AAW1TV33</accession>
<comment type="caution">
    <text evidence="1">The sequence shown here is derived from an EMBL/GenBank/DDBJ whole genome shotgun (WGS) entry which is preliminary data.</text>
</comment>
<proteinExistence type="predicted"/>
<evidence type="ECO:0000313" key="1">
    <source>
        <dbReference type="EMBL" id="KAK9874148.1"/>
    </source>
</evidence>
<dbReference type="EMBL" id="JARQZJ010000031">
    <property type="protein sequence ID" value="KAK9874148.1"/>
    <property type="molecule type" value="Genomic_DNA"/>
</dbReference>
<dbReference type="Proteomes" id="UP001431783">
    <property type="component" value="Unassembled WGS sequence"/>
</dbReference>
<protein>
    <submittedName>
        <fullName evidence="1">Uncharacterized protein</fullName>
    </submittedName>
</protein>
<sequence>MLLPGTLSHSRVANATSDIRKNLRLRDPEKYPQYDPKKTLFILKSAIKYWDKMEIYDIYLKQLFVMQKWVLKEKYGKPPNISTE</sequence>
<reference evidence="1 2" key="1">
    <citation type="submission" date="2023-03" db="EMBL/GenBank/DDBJ databases">
        <title>Genome insight into feeding habits of ladybird beetles.</title>
        <authorList>
            <person name="Li H.-S."/>
            <person name="Huang Y.-H."/>
            <person name="Pang H."/>
        </authorList>
    </citation>
    <scope>NUCLEOTIDE SEQUENCE [LARGE SCALE GENOMIC DNA]</scope>
    <source>
        <strain evidence="1">SYSU_2023b</strain>
        <tissue evidence="1">Whole body</tissue>
    </source>
</reference>